<dbReference type="EMBL" id="JBHUKQ010000011">
    <property type="protein sequence ID" value="MFD2482028.1"/>
    <property type="molecule type" value="Genomic_DNA"/>
</dbReference>
<comment type="caution">
    <text evidence="1">The sequence shown here is derived from an EMBL/GenBank/DDBJ whole genome shotgun (WGS) entry which is preliminary data.</text>
</comment>
<name>A0ABW5HYV1_9PSEU</name>
<protein>
    <recommendedName>
        <fullName evidence="3">Knr4/Smi1-like domain-containing protein</fullName>
    </recommendedName>
</protein>
<gene>
    <name evidence="1" type="ORF">ACFSUT_17205</name>
</gene>
<reference evidence="2" key="1">
    <citation type="journal article" date="2019" name="Int. J. Syst. Evol. Microbiol.">
        <title>The Global Catalogue of Microorganisms (GCM) 10K type strain sequencing project: providing services to taxonomists for standard genome sequencing and annotation.</title>
        <authorList>
            <consortium name="The Broad Institute Genomics Platform"/>
            <consortium name="The Broad Institute Genome Sequencing Center for Infectious Disease"/>
            <person name="Wu L."/>
            <person name="Ma J."/>
        </authorList>
    </citation>
    <scope>NUCLEOTIDE SEQUENCE [LARGE SCALE GENOMIC DNA]</scope>
    <source>
        <strain evidence="2">CGMCC 4.7638</strain>
    </source>
</reference>
<keyword evidence="2" id="KW-1185">Reference proteome</keyword>
<evidence type="ECO:0008006" key="3">
    <source>
        <dbReference type="Google" id="ProtNLM"/>
    </source>
</evidence>
<organism evidence="1 2">
    <name type="scientific">Amycolatopsis albidoflavus</name>
    <dbReference type="NCBI Taxonomy" id="102226"/>
    <lineage>
        <taxon>Bacteria</taxon>
        <taxon>Bacillati</taxon>
        <taxon>Actinomycetota</taxon>
        <taxon>Actinomycetes</taxon>
        <taxon>Pseudonocardiales</taxon>
        <taxon>Pseudonocardiaceae</taxon>
        <taxon>Amycolatopsis</taxon>
    </lineage>
</organism>
<evidence type="ECO:0000313" key="2">
    <source>
        <dbReference type="Proteomes" id="UP001597542"/>
    </source>
</evidence>
<accession>A0ABW5HYV1</accession>
<dbReference type="Proteomes" id="UP001597542">
    <property type="component" value="Unassembled WGS sequence"/>
</dbReference>
<proteinExistence type="predicted"/>
<evidence type="ECO:0000313" key="1">
    <source>
        <dbReference type="EMBL" id="MFD2482028.1"/>
    </source>
</evidence>
<dbReference type="RefSeq" id="WP_344279318.1">
    <property type="nucleotide sequence ID" value="NZ_BAAAHV010000016.1"/>
</dbReference>
<sequence>MDYLRWRDDMRQAIDGYMPRVQAIFARFGQLEPDTVSDEVDSVALRKAGEVDPPLPRTLLELYASIREASFAHLHNAYFIHSLDLVLDGLHRSGIPAWAPEVTDERLAVFASDGGGRMFAVGYRSGTVFRLPVGAVVDKVYDCSIDSIGPGEIAKDIPDFLDRLLGIAQAFSEEDDEDDDEDDDEERAIL</sequence>